<keyword evidence="6" id="KW-0539">Nucleus</keyword>
<feature type="region of interest" description="Disordered" evidence="8">
    <location>
        <begin position="1"/>
        <end position="20"/>
    </location>
</feature>
<evidence type="ECO:0000256" key="8">
    <source>
        <dbReference type="SAM" id="MobiDB-lite"/>
    </source>
</evidence>
<organism evidence="9 10">
    <name type="scientific">Rosa chinensis</name>
    <name type="common">China rose</name>
    <dbReference type="NCBI Taxonomy" id="74649"/>
    <lineage>
        <taxon>Eukaryota</taxon>
        <taxon>Viridiplantae</taxon>
        <taxon>Streptophyta</taxon>
        <taxon>Embryophyta</taxon>
        <taxon>Tracheophyta</taxon>
        <taxon>Spermatophyta</taxon>
        <taxon>Magnoliopsida</taxon>
        <taxon>eudicotyledons</taxon>
        <taxon>Gunneridae</taxon>
        <taxon>Pentapetalae</taxon>
        <taxon>rosids</taxon>
        <taxon>fabids</taxon>
        <taxon>Rosales</taxon>
        <taxon>Rosaceae</taxon>
        <taxon>Rosoideae</taxon>
        <taxon>Rosoideae incertae sedis</taxon>
        <taxon>Rosa</taxon>
    </lineage>
</organism>
<gene>
    <name evidence="9" type="ORF">RchiOBHm_Chr1g0350121</name>
</gene>
<keyword evidence="7" id="KW-0544">Nucleosome core</keyword>
<dbReference type="PROSITE" id="PS00047">
    <property type="entry name" value="HISTONE_H4"/>
    <property type="match status" value="1"/>
</dbReference>
<evidence type="ECO:0000256" key="1">
    <source>
        <dbReference type="ARBA" id="ARBA00004123"/>
    </source>
</evidence>
<comment type="caution">
    <text evidence="9">The sequence shown here is derived from an EMBL/GenBank/DDBJ whole genome shotgun (WGS) entry which is preliminary data.</text>
</comment>
<evidence type="ECO:0000256" key="7">
    <source>
        <dbReference type="ARBA" id="ARBA00023269"/>
    </source>
</evidence>
<dbReference type="EMBL" id="PDCK01000039">
    <property type="protein sequence ID" value="PRQ57601.1"/>
    <property type="molecule type" value="Genomic_DNA"/>
</dbReference>
<name>A0A2P6SFZ7_ROSCH</name>
<comment type="subcellular location">
    <subcellularLocation>
        <location evidence="2">Chromosome</location>
    </subcellularLocation>
    <subcellularLocation>
        <location evidence="1">Nucleus</location>
    </subcellularLocation>
</comment>
<evidence type="ECO:0000256" key="6">
    <source>
        <dbReference type="ARBA" id="ARBA00023242"/>
    </source>
</evidence>
<dbReference type="GO" id="GO:0005634">
    <property type="term" value="C:nucleus"/>
    <property type="evidence" value="ECO:0007669"/>
    <property type="project" value="UniProtKB-SubCell"/>
</dbReference>
<dbReference type="GO" id="GO:0046982">
    <property type="term" value="F:protein heterodimerization activity"/>
    <property type="evidence" value="ECO:0007669"/>
    <property type="project" value="InterPro"/>
</dbReference>
<feature type="compositionally biased region" description="Gly residues" evidence="8">
    <location>
        <begin position="1"/>
        <end position="14"/>
    </location>
</feature>
<dbReference type="GO" id="GO:0030527">
    <property type="term" value="F:structural constituent of chromatin"/>
    <property type="evidence" value="ECO:0007669"/>
    <property type="project" value="InterPro"/>
</dbReference>
<evidence type="ECO:0000256" key="2">
    <source>
        <dbReference type="ARBA" id="ARBA00004286"/>
    </source>
</evidence>
<comment type="similarity">
    <text evidence="3">Belongs to the histone H4 family.</text>
</comment>
<dbReference type="Gramene" id="PRQ57601">
    <property type="protein sequence ID" value="PRQ57601"/>
    <property type="gene ID" value="RchiOBHm_Chr1g0350121"/>
</dbReference>
<evidence type="ECO:0000256" key="3">
    <source>
        <dbReference type="ARBA" id="ARBA00006564"/>
    </source>
</evidence>
<dbReference type="Gene3D" id="1.10.20.10">
    <property type="entry name" value="Histone, subunit A"/>
    <property type="match status" value="1"/>
</dbReference>
<accession>A0A2P6SFZ7</accession>
<evidence type="ECO:0000256" key="4">
    <source>
        <dbReference type="ARBA" id="ARBA00022454"/>
    </source>
</evidence>
<evidence type="ECO:0000313" key="10">
    <source>
        <dbReference type="Proteomes" id="UP000238479"/>
    </source>
</evidence>
<keyword evidence="10" id="KW-1185">Reference proteome</keyword>
<dbReference type="InterPro" id="IPR019809">
    <property type="entry name" value="Histone_H4_CS"/>
</dbReference>
<sequence>MSGRGNGGKVLGKGGAKRHRKVFRDSIKGTKLSTARRRRIHHTGNLVGGTQFHSSGNRGTWISSLRPGVILFSIELLCTQGVRQNDSKLLSFEFKTLGLTYSRFWSFCLMPLVIDLNYQLLKYLGS</sequence>
<dbReference type="GO" id="GO:0003677">
    <property type="term" value="F:DNA binding"/>
    <property type="evidence" value="ECO:0007669"/>
    <property type="project" value="UniProtKB-KW"/>
</dbReference>
<dbReference type="InterPro" id="IPR001951">
    <property type="entry name" value="Histone_H4"/>
</dbReference>
<dbReference type="AlphaFoldDB" id="A0A2P6SFZ7"/>
<dbReference type="InterPro" id="IPR009072">
    <property type="entry name" value="Histone-fold"/>
</dbReference>
<dbReference type="PRINTS" id="PR00623">
    <property type="entry name" value="HISTONEH4"/>
</dbReference>
<keyword evidence="5" id="KW-0238">DNA-binding</keyword>
<evidence type="ECO:0000313" key="9">
    <source>
        <dbReference type="EMBL" id="PRQ57601.1"/>
    </source>
</evidence>
<dbReference type="GO" id="GO:0000786">
    <property type="term" value="C:nucleosome"/>
    <property type="evidence" value="ECO:0007669"/>
    <property type="project" value="UniProtKB-KW"/>
</dbReference>
<reference evidence="9 10" key="1">
    <citation type="journal article" date="2018" name="Nat. Genet.">
        <title>The Rosa genome provides new insights in the design of modern roses.</title>
        <authorList>
            <person name="Bendahmane M."/>
        </authorList>
    </citation>
    <scope>NUCLEOTIDE SEQUENCE [LARGE SCALE GENOMIC DNA]</scope>
    <source>
        <strain evidence="10">cv. Old Blush</strain>
    </source>
</reference>
<dbReference type="Proteomes" id="UP000238479">
    <property type="component" value="Chromosome 1"/>
</dbReference>
<keyword evidence="4" id="KW-0158">Chromosome</keyword>
<proteinExistence type="inferred from homology"/>
<protein>
    <submittedName>
        <fullName evidence="9">Putative histone H4, histone-fold protein</fullName>
    </submittedName>
</protein>
<evidence type="ECO:0000256" key="5">
    <source>
        <dbReference type="ARBA" id="ARBA00023125"/>
    </source>
</evidence>